<protein>
    <submittedName>
        <fullName evidence="2">Lamin tail domain-containing protein</fullName>
    </submittedName>
</protein>
<proteinExistence type="predicted"/>
<dbReference type="InterPro" id="IPR001322">
    <property type="entry name" value="Lamin_tail_dom"/>
</dbReference>
<accession>A0A5B8XKZ9</accession>
<dbReference type="Pfam" id="PF00932">
    <property type="entry name" value="LTD"/>
    <property type="match status" value="1"/>
</dbReference>
<dbReference type="AlphaFoldDB" id="A0A5B8XKZ9"/>
<name>A0A5B8XKZ9_9DELT</name>
<evidence type="ECO:0000313" key="3">
    <source>
        <dbReference type="Proteomes" id="UP000321595"/>
    </source>
</evidence>
<dbReference type="InterPro" id="IPR036415">
    <property type="entry name" value="Lamin_tail_dom_sf"/>
</dbReference>
<evidence type="ECO:0000313" key="2">
    <source>
        <dbReference type="EMBL" id="QED26480.1"/>
    </source>
</evidence>
<dbReference type="EMBL" id="CP042467">
    <property type="protein sequence ID" value="QED26480.1"/>
    <property type="molecule type" value="Genomic_DNA"/>
</dbReference>
<dbReference type="OrthoDB" id="5481151at2"/>
<sequence>MFEGFAVINWRLIFVAAALLSACGTDEPVSKDANCAVDTDCPSDQHCGAQNTCVAECGAASSAECSADEICGERGRCVSSGECVEDADCDSPPMQAQCEGDRAVGLESNGTCDTSGVSAVCVYESTRNTCEFGCGEGRCLSDPCVGVTCTELPEPSCDGANTRVTYSSAGVCQEDGQCAFEETREVCAAGCVAGECLAGFCDAVTCDSPPDSRCDENTAQTFAAAGTCDDSTGSPVCTYELDFQNCDYIKGTCEEAACVNGISETGELVVTEYLANPAGGFEEAFEWFEVINTTGAAVDLNGWQIVSAGASADETHVITGAAELAAGARMVFGRNAGAAAGGVNYAYGEDITLANSTDWFGIQKPDGENFVWVDYVYYETGSVLDGRSRKLNPDVSADVLLNNEFENWCPSLDSEFGTTVNFGTPGAQNTACDADPCAEFECVKPEDFCADETKAVQFAVDSAMCEVTRFNNPFCNFEATEVICENEEICGSGECREIPANLPDAGEVIFTEIMSNPGAVSDNDGEWFELHNLSDRELSLFSLVFRSQYTILDYDAVVPAGGYIVFVANTDPAENGGIEGGFYFGGGRLQNSAGATQPDLVRQDGVVVDSAFMGSGTSGVSRQLSSDKFDPILNDDGANWCTPDVAALYGPGGTGDRGTPGAANRVCP</sequence>
<dbReference type="KEGG" id="bbae:FRD01_04305"/>
<keyword evidence="3" id="KW-1185">Reference proteome</keyword>
<dbReference type="RefSeq" id="WP_146957950.1">
    <property type="nucleotide sequence ID" value="NZ_CP042467.1"/>
</dbReference>
<dbReference type="Proteomes" id="UP000321595">
    <property type="component" value="Chromosome"/>
</dbReference>
<organism evidence="2 3">
    <name type="scientific">Microvenator marinus</name>
    <dbReference type="NCBI Taxonomy" id="2600177"/>
    <lineage>
        <taxon>Bacteria</taxon>
        <taxon>Deltaproteobacteria</taxon>
        <taxon>Bradymonadales</taxon>
        <taxon>Microvenatoraceae</taxon>
        <taxon>Microvenator</taxon>
    </lineage>
</organism>
<gene>
    <name evidence="2" type="ORF">FRD01_04305</name>
</gene>
<reference evidence="2 3" key="1">
    <citation type="submission" date="2019-08" db="EMBL/GenBank/DDBJ databases">
        <authorList>
            <person name="Liang Q."/>
        </authorList>
    </citation>
    <scope>NUCLEOTIDE SEQUENCE [LARGE SCALE GENOMIC DNA]</scope>
    <source>
        <strain evidence="2 3">V1718</strain>
    </source>
</reference>
<dbReference type="SUPFAM" id="SSF74853">
    <property type="entry name" value="Lamin A/C globular tail domain"/>
    <property type="match status" value="1"/>
</dbReference>
<evidence type="ECO:0000259" key="1">
    <source>
        <dbReference type="PROSITE" id="PS51841"/>
    </source>
</evidence>
<feature type="domain" description="LTD" evidence="1">
    <location>
        <begin position="256"/>
        <end position="393"/>
    </location>
</feature>
<dbReference type="PROSITE" id="PS51841">
    <property type="entry name" value="LTD"/>
    <property type="match status" value="1"/>
</dbReference>